<name>A0A6I1MJQ6_9CLOT</name>
<organism evidence="15 16">
    <name type="scientific">Clostridium tarantellae</name>
    <dbReference type="NCBI Taxonomy" id="39493"/>
    <lineage>
        <taxon>Bacteria</taxon>
        <taxon>Bacillati</taxon>
        <taxon>Bacillota</taxon>
        <taxon>Clostridia</taxon>
        <taxon>Eubacteriales</taxon>
        <taxon>Clostridiaceae</taxon>
        <taxon>Clostridium</taxon>
    </lineage>
</organism>
<evidence type="ECO:0000256" key="7">
    <source>
        <dbReference type="ARBA" id="ARBA00022989"/>
    </source>
</evidence>
<feature type="active site" evidence="12">
    <location>
        <position position="209"/>
    </location>
</feature>
<reference evidence="15 16" key="1">
    <citation type="submission" date="2019-10" db="EMBL/GenBank/DDBJ databases">
        <title>The Genome Sequence of Clostridium tarantellae Isolated from Fish Brain.</title>
        <authorList>
            <person name="Bano L."/>
            <person name="Kiel M."/>
            <person name="Sales G."/>
            <person name="Doxey A.C."/>
            <person name="Mansfield M.J."/>
            <person name="Schiavone M."/>
            <person name="Rossetto O."/>
            <person name="Pirazzini M."/>
            <person name="Dobrindt U."/>
            <person name="Montecucco C."/>
        </authorList>
    </citation>
    <scope>NUCLEOTIDE SEQUENCE [LARGE SCALE GENOMIC DNA]</scope>
    <source>
        <strain evidence="15 16">DSM 3997</strain>
    </source>
</reference>
<evidence type="ECO:0000313" key="15">
    <source>
        <dbReference type="EMBL" id="MPQ43320.1"/>
    </source>
</evidence>
<feature type="domain" description="PLD phosphodiesterase" evidence="14">
    <location>
        <begin position="381"/>
        <end position="408"/>
    </location>
</feature>
<dbReference type="SMART" id="SM00155">
    <property type="entry name" value="PLDc"/>
    <property type="match status" value="2"/>
</dbReference>
<keyword evidence="4 12" id="KW-0808">Transferase</keyword>
<dbReference type="CDD" id="cd09112">
    <property type="entry name" value="PLDc_CLS_2"/>
    <property type="match status" value="1"/>
</dbReference>
<keyword evidence="6" id="KW-0677">Repeat</keyword>
<dbReference type="InterPro" id="IPR022924">
    <property type="entry name" value="Cardiolipin_synthase"/>
</dbReference>
<dbReference type="Proteomes" id="UP000430345">
    <property type="component" value="Unassembled WGS sequence"/>
</dbReference>
<dbReference type="InterPro" id="IPR025202">
    <property type="entry name" value="PLD-like_dom"/>
</dbReference>
<dbReference type="FunFam" id="3.30.870.10:FF:000014">
    <property type="entry name" value="Cardiolipin synthase"/>
    <property type="match status" value="1"/>
</dbReference>
<dbReference type="InterPro" id="IPR030874">
    <property type="entry name" value="Cardiolipin_synth_Firmi"/>
</dbReference>
<gene>
    <name evidence="15" type="primary">cls</name>
    <name evidence="15" type="ORF">GBZ86_06060</name>
</gene>
<dbReference type="InterPro" id="IPR027379">
    <property type="entry name" value="CLS_N"/>
</dbReference>
<evidence type="ECO:0000256" key="9">
    <source>
        <dbReference type="ARBA" id="ARBA00023136"/>
    </source>
</evidence>
<keyword evidence="8 12" id="KW-0443">Lipid metabolism</keyword>
<dbReference type="CDD" id="cd09110">
    <property type="entry name" value="PLDc_CLS_1"/>
    <property type="match status" value="1"/>
</dbReference>
<dbReference type="PROSITE" id="PS50035">
    <property type="entry name" value="PLD"/>
    <property type="match status" value="2"/>
</dbReference>
<keyword evidence="7 12" id="KW-1133">Transmembrane helix</keyword>
<dbReference type="Pfam" id="PF13396">
    <property type="entry name" value="PLDc_N"/>
    <property type="match status" value="1"/>
</dbReference>
<evidence type="ECO:0000256" key="6">
    <source>
        <dbReference type="ARBA" id="ARBA00022737"/>
    </source>
</evidence>
<dbReference type="EC" id="2.7.8.-" evidence="12 13"/>
<comment type="caution">
    <text evidence="12">Lacks conserved residue(s) required for the propagation of feature annotation.</text>
</comment>
<evidence type="ECO:0000256" key="3">
    <source>
        <dbReference type="ARBA" id="ARBA00022516"/>
    </source>
</evidence>
<comment type="caution">
    <text evidence="15">The sequence shown here is derived from an EMBL/GenBank/DDBJ whole genome shotgun (WGS) entry which is preliminary data.</text>
</comment>
<evidence type="ECO:0000256" key="4">
    <source>
        <dbReference type="ARBA" id="ARBA00022679"/>
    </source>
</evidence>
<dbReference type="AlphaFoldDB" id="A0A6I1MJQ6"/>
<feature type="active site" evidence="12">
    <location>
        <position position="204"/>
    </location>
</feature>
<evidence type="ECO:0000256" key="8">
    <source>
        <dbReference type="ARBA" id="ARBA00023098"/>
    </source>
</evidence>
<keyword evidence="16" id="KW-1185">Reference proteome</keyword>
<evidence type="ECO:0000256" key="13">
    <source>
        <dbReference type="NCBIfam" id="TIGR04265"/>
    </source>
</evidence>
<evidence type="ECO:0000256" key="2">
    <source>
        <dbReference type="ARBA" id="ARBA00022475"/>
    </source>
</evidence>
<dbReference type="EMBL" id="WHJC01000057">
    <property type="protein sequence ID" value="MPQ43320.1"/>
    <property type="molecule type" value="Genomic_DNA"/>
</dbReference>
<keyword evidence="10 12" id="KW-0594">Phospholipid biosynthesis</keyword>
<sequence>MIFINIILSITIVILERKQPDKTIAWLLVLFLIPPLGLLLYIFLGRNWKIHKLNDKINSKVQDLIAPILRTYPEKYYVSLMELLANNSDSPIFLNNEVKIYKNGIEKFKDLKEQLLKAKHHIHLEYYIVRSDTLGNEIKNILIEKAKEGVRVRFIIDKVGASKLKRKYISQLKKNGVDVVIYSYFLAPLLKLINTQINYRNHRKIAIIDGKVGFLGGINIGDEYLGKSKKFGYWRDTHIMVKGDFVLGLQAVFLDDFITIEKANNTYSFYDEEFYKYFPTNHIKEDLLMQLVKSGPDSTFPAIMQGMLKMISLATERIYITTPYFVPNEAILDALRVAALGGVSIKIIFPEKADHLMVNKASKTYLGELLRCGVNVYFYDKNSFIHAKTMTIDGQMCTLGTSNMDIRSFELNYEINSVIYDSEITTKLDEIFLDDLKKCRKFTLEEYENQPKHIKFIEGISRIFSSLL</sequence>
<evidence type="ECO:0000256" key="11">
    <source>
        <dbReference type="ARBA" id="ARBA00023264"/>
    </source>
</evidence>
<keyword evidence="5 12" id="KW-0812">Transmembrane</keyword>
<feature type="domain" description="PLD phosphodiesterase" evidence="14">
    <location>
        <begin position="197"/>
        <end position="224"/>
    </location>
</feature>
<dbReference type="Gene3D" id="3.30.870.10">
    <property type="entry name" value="Endonuclease Chain A"/>
    <property type="match status" value="2"/>
</dbReference>
<comment type="function">
    <text evidence="12">Catalyzes the reversible phosphatidyl group transfer from one phosphatidylglycerol molecule to another to form cardiolipin (CL) (diphosphatidylglycerol) and glycerol.</text>
</comment>
<dbReference type="PANTHER" id="PTHR21248">
    <property type="entry name" value="CARDIOLIPIN SYNTHASE"/>
    <property type="match status" value="1"/>
</dbReference>
<keyword evidence="9 12" id="KW-0472">Membrane</keyword>
<dbReference type="GO" id="GO:0005886">
    <property type="term" value="C:plasma membrane"/>
    <property type="evidence" value="ECO:0007669"/>
    <property type="project" value="UniProtKB-SubCell"/>
</dbReference>
<feature type="active site" evidence="12">
    <location>
        <position position="202"/>
    </location>
</feature>
<evidence type="ECO:0000256" key="10">
    <source>
        <dbReference type="ARBA" id="ARBA00023209"/>
    </source>
</evidence>
<comment type="catalytic activity">
    <reaction evidence="12">
        <text>2 a 1,2-diacyl-sn-glycero-3-phospho-(1'-sn-glycerol) = a cardiolipin + glycerol</text>
        <dbReference type="Rhea" id="RHEA:31451"/>
        <dbReference type="ChEBI" id="CHEBI:17754"/>
        <dbReference type="ChEBI" id="CHEBI:62237"/>
        <dbReference type="ChEBI" id="CHEBI:64716"/>
    </reaction>
</comment>
<evidence type="ECO:0000256" key="5">
    <source>
        <dbReference type="ARBA" id="ARBA00022692"/>
    </source>
</evidence>
<evidence type="ECO:0000256" key="12">
    <source>
        <dbReference type="HAMAP-Rule" id="MF_01916"/>
    </source>
</evidence>
<keyword evidence="11 12" id="KW-1208">Phospholipid metabolism</keyword>
<feature type="active site" evidence="12">
    <location>
        <position position="393"/>
    </location>
</feature>
<dbReference type="NCBIfam" id="TIGR04265">
    <property type="entry name" value="bac_cardiolipin"/>
    <property type="match status" value="1"/>
</dbReference>
<keyword evidence="3 12" id="KW-0444">Lipid biosynthesis</keyword>
<dbReference type="SUPFAM" id="SSF56024">
    <property type="entry name" value="Phospholipase D/nuclease"/>
    <property type="match status" value="2"/>
</dbReference>
<protein>
    <recommendedName>
        <fullName evidence="12 13">Cardiolipin synthase</fullName>
        <shortName evidence="12">CL synthase</shortName>
        <ecNumber evidence="12 13">2.7.8.-</ecNumber>
    </recommendedName>
</protein>
<dbReference type="HAMAP" id="MF_01916">
    <property type="entry name" value="Cardiolipin_synth_Cls"/>
    <property type="match status" value="1"/>
</dbReference>
<feature type="transmembrane region" description="Helical" evidence="12">
    <location>
        <begin position="24"/>
        <end position="44"/>
    </location>
</feature>
<evidence type="ECO:0000256" key="1">
    <source>
        <dbReference type="ARBA" id="ARBA00004651"/>
    </source>
</evidence>
<dbReference type="GO" id="GO:0008808">
    <property type="term" value="F:cardiolipin synthase activity"/>
    <property type="evidence" value="ECO:0007669"/>
    <property type="project" value="UniProtKB-UniRule"/>
</dbReference>
<evidence type="ECO:0000313" key="16">
    <source>
        <dbReference type="Proteomes" id="UP000430345"/>
    </source>
</evidence>
<dbReference type="PANTHER" id="PTHR21248:SF22">
    <property type="entry name" value="PHOSPHOLIPASE D"/>
    <property type="match status" value="1"/>
</dbReference>
<proteinExistence type="inferred from homology"/>
<dbReference type="Pfam" id="PF13091">
    <property type="entry name" value="PLDc_2"/>
    <property type="match status" value="2"/>
</dbReference>
<evidence type="ECO:0000259" key="14">
    <source>
        <dbReference type="PROSITE" id="PS50035"/>
    </source>
</evidence>
<keyword evidence="2 12" id="KW-1003">Cell membrane</keyword>
<feature type="active site" evidence="12">
    <location>
        <position position="386"/>
    </location>
</feature>
<comment type="similarity">
    <text evidence="12">Belongs to the phospholipase D family. Cardiolipin synthase subfamily.</text>
</comment>
<dbReference type="InterPro" id="IPR001736">
    <property type="entry name" value="PLipase_D/transphosphatidylase"/>
</dbReference>
<feature type="active site" evidence="12">
    <location>
        <position position="388"/>
    </location>
</feature>
<dbReference type="GO" id="GO:0032049">
    <property type="term" value="P:cardiolipin biosynthetic process"/>
    <property type="evidence" value="ECO:0007669"/>
    <property type="project" value="UniProtKB-UniRule"/>
</dbReference>
<accession>A0A6I1MJQ6</accession>
<comment type="subcellular location">
    <subcellularLocation>
        <location evidence="1 12">Cell membrane</location>
        <topology evidence="1 12">Multi-pass membrane protein</topology>
    </subcellularLocation>
</comment>